<evidence type="ECO:0000313" key="3">
    <source>
        <dbReference type="Proteomes" id="UP000053593"/>
    </source>
</evidence>
<feature type="region of interest" description="Disordered" evidence="1">
    <location>
        <begin position="175"/>
        <end position="244"/>
    </location>
</feature>
<dbReference type="OrthoDB" id="10508156at2759"/>
<organism evidence="2 3">
    <name type="scientific">Collybiopsis luxurians FD-317 M1</name>
    <dbReference type="NCBI Taxonomy" id="944289"/>
    <lineage>
        <taxon>Eukaryota</taxon>
        <taxon>Fungi</taxon>
        <taxon>Dikarya</taxon>
        <taxon>Basidiomycota</taxon>
        <taxon>Agaricomycotina</taxon>
        <taxon>Agaricomycetes</taxon>
        <taxon>Agaricomycetidae</taxon>
        <taxon>Agaricales</taxon>
        <taxon>Marasmiineae</taxon>
        <taxon>Omphalotaceae</taxon>
        <taxon>Collybiopsis</taxon>
        <taxon>Collybiopsis luxurians</taxon>
    </lineage>
</organism>
<sequence length="244" mass="27329">MPIDLFTAVTGAAQLGSFACDASAGASKLKMFMSPEDMLEDTGKQITNILGLLERMENMVENYGKDEHIQVYKTLVQTARRHSSSLNSYTVKLREHHDKILNWFQLWLGIRRLHTAVLKEKEDVEGASRTLRAKILENKSNHLPGPVSSAEIDQAWIMWDQLSVREAVTTATVGIPPLNESESQSWNSSDTDTADSDEEEEDSKGRGVFTRMKNTNINSDSVGLDVLDYDYPPTTHARSGSFRH</sequence>
<reference evidence="2 3" key="1">
    <citation type="submission" date="2014-04" db="EMBL/GenBank/DDBJ databases">
        <title>Evolutionary Origins and Diversification of the Mycorrhizal Mutualists.</title>
        <authorList>
            <consortium name="DOE Joint Genome Institute"/>
            <consortium name="Mycorrhizal Genomics Consortium"/>
            <person name="Kohler A."/>
            <person name="Kuo A."/>
            <person name="Nagy L.G."/>
            <person name="Floudas D."/>
            <person name="Copeland A."/>
            <person name="Barry K.W."/>
            <person name="Cichocki N."/>
            <person name="Veneault-Fourrey C."/>
            <person name="LaButti K."/>
            <person name="Lindquist E.A."/>
            <person name="Lipzen A."/>
            <person name="Lundell T."/>
            <person name="Morin E."/>
            <person name="Murat C."/>
            <person name="Riley R."/>
            <person name="Ohm R."/>
            <person name="Sun H."/>
            <person name="Tunlid A."/>
            <person name="Henrissat B."/>
            <person name="Grigoriev I.V."/>
            <person name="Hibbett D.S."/>
            <person name="Martin F."/>
        </authorList>
    </citation>
    <scope>NUCLEOTIDE SEQUENCE [LARGE SCALE GENOMIC DNA]</scope>
    <source>
        <strain evidence="2 3">FD-317 M1</strain>
    </source>
</reference>
<accession>A0A0D0CKN3</accession>
<feature type="compositionally biased region" description="Polar residues" evidence="1">
    <location>
        <begin position="212"/>
        <end position="221"/>
    </location>
</feature>
<evidence type="ECO:0000256" key="1">
    <source>
        <dbReference type="SAM" id="MobiDB-lite"/>
    </source>
</evidence>
<dbReference type="AlphaFoldDB" id="A0A0D0CKN3"/>
<feature type="compositionally biased region" description="Acidic residues" evidence="1">
    <location>
        <begin position="192"/>
        <end position="202"/>
    </location>
</feature>
<dbReference type="EMBL" id="KN834804">
    <property type="protein sequence ID" value="KIK55698.1"/>
    <property type="molecule type" value="Genomic_DNA"/>
</dbReference>
<dbReference type="HOGENOM" id="CLU_1138101_0_0_1"/>
<evidence type="ECO:0000313" key="2">
    <source>
        <dbReference type="EMBL" id="KIK55698.1"/>
    </source>
</evidence>
<proteinExistence type="predicted"/>
<protein>
    <submittedName>
        <fullName evidence="2">Uncharacterized protein</fullName>
    </submittedName>
</protein>
<keyword evidence="3" id="KW-1185">Reference proteome</keyword>
<name>A0A0D0CKN3_9AGAR</name>
<gene>
    <name evidence="2" type="ORF">GYMLUDRAFT_76430</name>
</gene>
<dbReference type="Proteomes" id="UP000053593">
    <property type="component" value="Unassembled WGS sequence"/>
</dbReference>